<evidence type="ECO:0000259" key="2">
    <source>
        <dbReference type="Pfam" id="PF20736"/>
    </source>
</evidence>
<dbReference type="RefSeq" id="XP_024335157.1">
    <property type="nucleotide sequence ID" value="XM_024479784.1"/>
</dbReference>
<feature type="domain" description="Non-reducing end beta-L-arabinofuranosidase-like GH127 middle" evidence="2">
    <location>
        <begin position="439"/>
        <end position="505"/>
    </location>
</feature>
<dbReference type="InterPro" id="IPR049046">
    <property type="entry name" value="Beta-AFase-like_GH127_middle"/>
</dbReference>
<keyword evidence="4" id="KW-1185">Reference proteome</keyword>
<evidence type="ECO:0000313" key="4">
    <source>
        <dbReference type="Proteomes" id="UP000194127"/>
    </source>
</evidence>
<feature type="signal peptide" evidence="1">
    <location>
        <begin position="1"/>
        <end position="20"/>
    </location>
</feature>
<accession>A0A1X6MQF4</accession>
<dbReference type="EMBL" id="KZ110605">
    <property type="protein sequence ID" value="OSX58363.1"/>
    <property type="molecule type" value="Genomic_DNA"/>
</dbReference>
<dbReference type="STRING" id="670580.A0A1X6MQF4"/>
<dbReference type="Pfam" id="PF20736">
    <property type="entry name" value="Glyco_hydro127M"/>
    <property type="match status" value="1"/>
</dbReference>
<dbReference type="Proteomes" id="UP000194127">
    <property type="component" value="Unassembled WGS sequence"/>
</dbReference>
<dbReference type="AlphaFoldDB" id="A0A1X6MQF4"/>
<sequence length="866" mass="95612">MSPMCFPLLVAASVINTLLPAPLVLDPTFTRLPTGSVKPSGWAWNMALVQANGLASQQPVWFSYVKNSVWQGGMLEYSEMQEAAPYWFNGWVALAYQTQNETLREYTKTFLDYVYASQESSGYFGPYPFDSSLPTLLWPRYMTMLGLIQYAEADASETSKISDLLHAFVPYAAEKFASGDLGDPSLGEQYGYQQVRWEEVGALVQLELFQADVRRKFVLVLQWLYDNDPRGQQTQLISLMKAARAQGFSWKDDLFVDNGTFPRTAVPAAEAGMHNHALKSEALAWRMTGEQSDIDSTTTDVLKAFSTPMNIWPVFTHQEGAPQWADLLERVAYNSLPAQARLLCLVHVNWVLTVKPRIQSTPDWWAHQYLQQTNQIWVANHSQGVVWTDGPYSNVMGMEPNYPCCSGTVNHPQGWPKFWSNSFLLADNGTALVHAFLGPATVSTKLADGVSTSITVKTDYPFGSTLIYEVTSSAPFTFYIRIPSWAQLTSTIAVNGGDASALSPDTSSSLQSVRVGAGITSVELFLDMQTEIEQRSNGSIAVYRGPLLYAVDLGHNDTTTLAMRSSGPLEFLETLPNVPAADLTLYDNHTHDHTWVVTTPWNVAIDPSTLEFHEQTISELPYYVWETGAQPQSMTATACEVEWPTLLGDADWPPANASCLGGSFEVTLRPFVQPAGQRHACTGGQGHRVVKARMRVSGNVDEHVGKRLQATWVDRGELHPQEGVCGVAVAVLFRVQALGQAEAAVVIAAHDVVLLCPVRWPRKSRLHEVMVPDVLPGVRVDIQRITVIENTALRAVRSSTSIAWVLTDLFRVEVETFSDYFSARGCVAVKQGLLTGTELSSAVLTEFHTAEQEVCKPCAYVSGPPF</sequence>
<dbReference type="GeneID" id="36324734"/>
<proteinExistence type="predicted"/>
<reference evidence="3 4" key="1">
    <citation type="submission" date="2017-04" db="EMBL/GenBank/DDBJ databases">
        <title>Genome Sequence of the Model Brown-Rot Fungus Postia placenta SB12.</title>
        <authorList>
            <consortium name="DOE Joint Genome Institute"/>
            <person name="Gaskell J."/>
            <person name="Kersten P."/>
            <person name="Larrondo L.F."/>
            <person name="Canessa P."/>
            <person name="Martinez D."/>
            <person name="Hibbett D."/>
            <person name="Schmoll M."/>
            <person name="Kubicek C.P."/>
            <person name="Martinez A.T."/>
            <person name="Yadav J."/>
            <person name="Master E."/>
            <person name="Magnuson J.K."/>
            <person name="James T."/>
            <person name="Yaver D."/>
            <person name="Berka R."/>
            <person name="Labutti K."/>
            <person name="Lipzen A."/>
            <person name="Aerts A."/>
            <person name="Barry K."/>
            <person name="Henrissat B."/>
            <person name="Blanchette R."/>
            <person name="Grigoriev I."/>
            <person name="Cullen D."/>
        </authorList>
    </citation>
    <scope>NUCLEOTIDE SEQUENCE [LARGE SCALE GENOMIC DNA]</scope>
    <source>
        <strain evidence="3 4">MAD-698-R-SB12</strain>
    </source>
</reference>
<feature type="chain" id="PRO_5010863442" description="Non-reducing end beta-L-arabinofuranosidase-like GH127 middle domain-containing protein" evidence="1">
    <location>
        <begin position="21"/>
        <end position="866"/>
    </location>
</feature>
<name>A0A1X6MQF4_9APHY</name>
<keyword evidence="1" id="KW-0732">Signal</keyword>
<gene>
    <name evidence="3" type="ORF">POSPLADRAFT_1049564</name>
</gene>
<evidence type="ECO:0000313" key="3">
    <source>
        <dbReference type="EMBL" id="OSX58363.1"/>
    </source>
</evidence>
<dbReference type="OrthoDB" id="5358475at2759"/>
<evidence type="ECO:0000256" key="1">
    <source>
        <dbReference type="SAM" id="SignalP"/>
    </source>
</evidence>
<organism evidence="3 4">
    <name type="scientific">Postia placenta MAD-698-R-SB12</name>
    <dbReference type="NCBI Taxonomy" id="670580"/>
    <lineage>
        <taxon>Eukaryota</taxon>
        <taxon>Fungi</taxon>
        <taxon>Dikarya</taxon>
        <taxon>Basidiomycota</taxon>
        <taxon>Agaricomycotina</taxon>
        <taxon>Agaricomycetes</taxon>
        <taxon>Polyporales</taxon>
        <taxon>Adustoporiaceae</taxon>
        <taxon>Rhodonia</taxon>
    </lineage>
</organism>
<protein>
    <recommendedName>
        <fullName evidence="2">Non-reducing end beta-L-arabinofuranosidase-like GH127 middle domain-containing protein</fullName>
    </recommendedName>
</protein>